<dbReference type="InterPro" id="IPR029063">
    <property type="entry name" value="SAM-dependent_MTases_sf"/>
</dbReference>
<sequence>TTRRERIKRNEAIKHRDDIFLDKNSPTKFEFDSGVAEVFDDMLERSVPLYRECQNLTVNWCKRLATPDKYIYDLGCSTGSLLLLLTKSISTIPKVHLIGVDNSAAMINKARNKLSNPPDSAEFIKANLDDSFAFNDSCAIVMNYTLQFIPVENRAPLLKKIYESLMPGGGFILNEKVLSEHELLSETFVEMHHDFKKEHGYSKMEISKKRDALENVLVPLKLSKTMTLVREAGFTAVDIFFKWNNFAGLIALK</sequence>
<keyword evidence="2" id="KW-0949">S-adenosyl-L-methionine</keyword>
<organism evidence="4">
    <name type="scientific">marine metagenome</name>
    <dbReference type="NCBI Taxonomy" id="408172"/>
    <lineage>
        <taxon>unclassified sequences</taxon>
        <taxon>metagenomes</taxon>
        <taxon>ecological metagenomes</taxon>
    </lineage>
</organism>
<feature type="domain" description="Methyltransferase" evidence="3">
    <location>
        <begin position="71"/>
        <end position="169"/>
    </location>
</feature>
<name>A0A382WH16_9ZZZZ</name>
<feature type="non-terminal residue" evidence="4">
    <location>
        <position position="1"/>
    </location>
</feature>
<evidence type="ECO:0000256" key="1">
    <source>
        <dbReference type="ARBA" id="ARBA00022679"/>
    </source>
</evidence>
<evidence type="ECO:0000259" key="3">
    <source>
        <dbReference type="Pfam" id="PF13649"/>
    </source>
</evidence>
<dbReference type="GO" id="GO:0002098">
    <property type="term" value="P:tRNA wobble uridine modification"/>
    <property type="evidence" value="ECO:0007669"/>
    <property type="project" value="InterPro"/>
</dbReference>
<accession>A0A382WH16</accession>
<gene>
    <name evidence="4" type="ORF">METZ01_LOCUS410813</name>
</gene>
<reference evidence="4" key="1">
    <citation type="submission" date="2018-05" db="EMBL/GenBank/DDBJ databases">
        <authorList>
            <person name="Lanie J.A."/>
            <person name="Ng W.-L."/>
            <person name="Kazmierczak K.M."/>
            <person name="Andrzejewski T.M."/>
            <person name="Davidsen T.M."/>
            <person name="Wayne K.J."/>
            <person name="Tettelin H."/>
            <person name="Glass J.I."/>
            <person name="Rusch D."/>
            <person name="Podicherti R."/>
            <person name="Tsui H.-C.T."/>
            <person name="Winkler M.E."/>
        </authorList>
    </citation>
    <scope>NUCLEOTIDE SEQUENCE</scope>
</reference>
<dbReference type="NCBIfam" id="TIGR00740">
    <property type="entry name" value="carboxy-S-adenosyl-L-methionine synthase CmoA"/>
    <property type="match status" value="1"/>
</dbReference>
<dbReference type="Gene3D" id="3.40.50.150">
    <property type="entry name" value="Vaccinia Virus protein VP39"/>
    <property type="match status" value="1"/>
</dbReference>
<dbReference type="InterPro" id="IPR005271">
    <property type="entry name" value="CmoA"/>
</dbReference>
<dbReference type="Pfam" id="PF13649">
    <property type="entry name" value="Methyltransf_25"/>
    <property type="match status" value="1"/>
</dbReference>
<dbReference type="PANTHER" id="PTHR43861:SF2">
    <property type="entry name" value="CARBOXY-S-ADENOSYL-L-METHIONINE SYNTHASE"/>
    <property type="match status" value="1"/>
</dbReference>
<dbReference type="HAMAP" id="MF_01589">
    <property type="entry name" value="Cx_SAM_synthase"/>
    <property type="match status" value="1"/>
</dbReference>
<evidence type="ECO:0000313" key="4">
    <source>
        <dbReference type="EMBL" id="SVD57959.1"/>
    </source>
</evidence>
<dbReference type="CDD" id="cd02440">
    <property type="entry name" value="AdoMet_MTases"/>
    <property type="match status" value="1"/>
</dbReference>
<dbReference type="EMBL" id="UINC01159714">
    <property type="protein sequence ID" value="SVD57959.1"/>
    <property type="molecule type" value="Genomic_DNA"/>
</dbReference>
<keyword evidence="1" id="KW-0808">Transferase</keyword>
<dbReference type="PANTHER" id="PTHR43861">
    <property type="entry name" value="TRANS-ACONITATE 2-METHYLTRANSFERASE-RELATED"/>
    <property type="match status" value="1"/>
</dbReference>
<evidence type="ECO:0000256" key="2">
    <source>
        <dbReference type="ARBA" id="ARBA00022691"/>
    </source>
</evidence>
<dbReference type="AlphaFoldDB" id="A0A382WH16"/>
<proteinExistence type="inferred from homology"/>
<dbReference type="PIRSF" id="PIRSF006325">
    <property type="entry name" value="MeTrfase_bac"/>
    <property type="match status" value="1"/>
</dbReference>
<dbReference type="GO" id="GO:0016740">
    <property type="term" value="F:transferase activity"/>
    <property type="evidence" value="ECO:0007669"/>
    <property type="project" value="UniProtKB-KW"/>
</dbReference>
<dbReference type="InterPro" id="IPR041698">
    <property type="entry name" value="Methyltransf_25"/>
</dbReference>
<protein>
    <recommendedName>
        <fullName evidence="3">Methyltransferase domain-containing protein</fullName>
    </recommendedName>
</protein>
<dbReference type="SUPFAM" id="SSF53335">
    <property type="entry name" value="S-adenosyl-L-methionine-dependent methyltransferases"/>
    <property type="match status" value="1"/>
</dbReference>